<dbReference type="OrthoDB" id="25753at2"/>
<evidence type="ECO:0000313" key="3">
    <source>
        <dbReference type="EMBL" id="KOY82397.1"/>
    </source>
</evidence>
<dbReference type="Gene3D" id="3.40.30.10">
    <property type="entry name" value="Glutaredoxin"/>
    <property type="match status" value="1"/>
</dbReference>
<accession>A0A0N0CW10</accession>
<dbReference type="GO" id="GO:0016491">
    <property type="term" value="F:oxidoreductase activity"/>
    <property type="evidence" value="ECO:0007669"/>
    <property type="project" value="InterPro"/>
</dbReference>
<evidence type="ECO:0000313" key="4">
    <source>
        <dbReference type="Proteomes" id="UP000037977"/>
    </source>
</evidence>
<dbReference type="CDD" id="cd02966">
    <property type="entry name" value="TlpA_like_family"/>
    <property type="match status" value="1"/>
</dbReference>
<dbReference type="PATRIC" id="fig|33935.3.peg.80"/>
<dbReference type="RefSeq" id="WP_053993651.1">
    <property type="nucleotide sequence ID" value="NZ_CP065643.1"/>
</dbReference>
<dbReference type="PROSITE" id="PS51352">
    <property type="entry name" value="THIOREDOXIN_2"/>
    <property type="match status" value="1"/>
</dbReference>
<keyword evidence="4" id="KW-1185">Reference proteome</keyword>
<reference evidence="3 4" key="1">
    <citation type="submission" date="2015-07" db="EMBL/GenBank/DDBJ databases">
        <title>Genome sequencing project for genomic taxonomy and phylogenomics of Bacillus-like bacteria.</title>
        <authorList>
            <person name="Liu B."/>
            <person name="Wang J."/>
            <person name="Zhu Y."/>
            <person name="Liu G."/>
            <person name="Chen Q."/>
            <person name="Chen Z."/>
            <person name="Che J."/>
            <person name="Ge C."/>
            <person name="Shi H."/>
            <person name="Pan Z."/>
            <person name="Liu X."/>
        </authorList>
    </citation>
    <scope>NUCLEOTIDE SEQUENCE [LARGE SCALE GENOMIC DNA]</scope>
    <source>
        <strain evidence="3 4">DSM 54</strain>
    </source>
</reference>
<dbReference type="AlphaFoldDB" id="A0A0N0CW10"/>
<dbReference type="InterPro" id="IPR000866">
    <property type="entry name" value="AhpC/TSA"/>
</dbReference>
<dbReference type="EMBL" id="LGCI01000005">
    <property type="protein sequence ID" value="KOY82397.1"/>
    <property type="molecule type" value="Genomic_DNA"/>
</dbReference>
<proteinExistence type="predicted"/>
<evidence type="ECO:0000259" key="2">
    <source>
        <dbReference type="PROSITE" id="PS51352"/>
    </source>
</evidence>
<sequence length="195" mass="21890">MKKNIGLLIVVLLVVAMVGTYVKQQIDEERAIDKSALGKDMEERNIGLKDGDTPPDFTLTSLDGKDVTLSKLRGKKVVLNFWATWCPPCKAEMPHMQNFYDQFAEEKNVEIIAVNLTAEERDVTADAKVDTVMTFRDSFELTFPILLDPDNLTGSDYQIITIPTTYFINSNGYIQHAVKGPMDMDMLTGYVDALD</sequence>
<dbReference type="Proteomes" id="UP000037977">
    <property type="component" value="Unassembled WGS sequence"/>
</dbReference>
<dbReference type="PANTHER" id="PTHR42852">
    <property type="entry name" value="THIOL:DISULFIDE INTERCHANGE PROTEIN DSBE"/>
    <property type="match status" value="1"/>
</dbReference>
<dbReference type="InterPro" id="IPR013766">
    <property type="entry name" value="Thioredoxin_domain"/>
</dbReference>
<evidence type="ECO:0000256" key="1">
    <source>
        <dbReference type="ARBA" id="ARBA00023157"/>
    </source>
</evidence>
<dbReference type="SUPFAM" id="SSF52833">
    <property type="entry name" value="Thioredoxin-like"/>
    <property type="match status" value="1"/>
</dbReference>
<gene>
    <name evidence="3" type="ORF">ADM90_03365</name>
</gene>
<keyword evidence="1" id="KW-1015">Disulfide bond</keyword>
<dbReference type="PROSITE" id="PS00194">
    <property type="entry name" value="THIOREDOXIN_1"/>
    <property type="match status" value="1"/>
</dbReference>
<name>A0A0N0CW10_9BACI</name>
<protein>
    <submittedName>
        <fullName evidence="3">Thiol-disulfide oxidoreductase</fullName>
    </submittedName>
</protein>
<dbReference type="Pfam" id="PF00578">
    <property type="entry name" value="AhpC-TSA"/>
    <property type="match status" value="1"/>
</dbReference>
<comment type="caution">
    <text evidence="3">The sequence shown here is derived from an EMBL/GenBank/DDBJ whole genome shotgun (WGS) entry which is preliminary data.</text>
</comment>
<dbReference type="STRING" id="33935.ADM90_03365"/>
<dbReference type="InterPro" id="IPR036249">
    <property type="entry name" value="Thioredoxin-like_sf"/>
</dbReference>
<dbReference type="GO" id="GO:0016209">
    <property type="term" value="F:antioxidant activity"/>
    <property type="evidence" value="ECO:0007669"/>
    <property type="project" value="InterPro"/>
</dbReference>
<dbReference type="InterPro" id="IPR017937">
    <property type="entry name" value="Thioredoxin_CS"/>
</dbReference>
<organism evidence="3 4">
    <name type="scientific">Lysinibacillus macroides</name>
    <dbReference type="NCBI Taxonomy" id="33935"/>
    <lineage>
        <taxon>Bacteria</taxon>
        <taxon>Bacillati</taxon>
        <taxon>Bacillota</taxon>
        <taxon>Bacilli</taxon>
        <taxon>Bacillales</taxon>
        <taxon>Bacillaceae</taxon>
        <taxon>Lysinibacillus</taxon>
    </lineage>
</organism>
<dbReference type="PANTHER" id="PTHR42852:SF1">
    <property type="entry name" value="THIOREDOXIN-LIKE PROTEIN YNEN"/>
    <property type="match status" value="1"/>
</dbReference>
<dbReference type="InterPro" id="IPR050553">
    <property type="entry name" value="Thioredoxin_ResA/DsbE_sf"/>
</dbReference>
<feature type="domain" description="Thioredoxin" evidence="2">
    <location>
        <begin position="48"/>
        <end position="195"/>
    </location>
</feature>